<evidence type="ECO:0000259" key="7">
    <source>
        <dbReference type="Pfam" id="PF07393"/>
    </source>
</evidence>
<dbReference type="AlphaFoldDB" id="A0A836C6X2"/>
<dbReference type="Proteomes" id="UP000664859">
    <property type="component" value="Unassembled WGS sequence"/>
</dbReference>
<evidence type="ECO:0000256" key="6">
    <source>
        <dbReference type="SAM" id="MobiDB-lite"/>
    </source>
</evidence>
<protein>
    <submittedName>
        <fullName evidence="9">Exocyst complex component Sec10-domain-containing protein</fullName>
    </submittedName>
</protein>
<evidence type="ECO:0000256" key="3">
    <source>
        <dbReference type="ARBA" id="ARBA00022483"/>
    </source>
</evidence>
<evidence type="ECO:0000313" key="10">
    <source>
        <dbReference type="Proteomes" id="UP000664859"/>
    </source>
</evidence>
<keyword evidence="4 5" id="KW-0175">Coiled coil</keyword>
<feature type="region of interest" description="Disordered" evidence="6">
    <location>
        <begin position="1"/>
        <end position="21"/>
    </location>
</feature>
<accession>A0A836C6X2</accession>
<dbReference type="PANTHER" id="PTHR12100:SF0">
    <property type="entry name" value="EXOCYST COMPLEX COMPONENT 5"/>
    <property type="match status" value="1"/>
</dbReference>
<reference evidence="9" key="1">
    <citation type="submission" date="2021-02" db="EMBL/GenBank/DDBJ databases">
        <title>First Annotated Genome of the Yellow-green Alga Tribonema minus.</title>
        <authorList>
            <person name="Mahan K.M."/>
        </authorList>
    </citation>
    <scope>NUCLEOTIDE SEQUENCE</scope>
    <source>
        <strain evidence="9">UTEX B ZZ1240</strain>
    </source>
</reference>
<dbReference type="GO" id="GO:0000145">
    <property type="term" value="C:exocyst"/>
    <property type="evidence" value="ECO:0007669"/>
    <property type="project" value="TreeGrafter"/>
</dbReference>
<dbReference type="PANTHER" id="PTHR12100">
    <property type="entry name" value="SEC10"/>
    <property type="match status" value="1"/>
</dbReference>
<keyword evidence="3" id="KW-0268">Exocytosis</keyword>
<comment type="similarity">
    <text evidence="1">Belongs to the SEC10 family.</text>
</comment>
<evidence type="ECO:0000256" key="5">
    <source>
        <dbReference type="SAM" id="Coils"/>
    </source>
</evidence>
<evidence type="ECO:0000256" key="1">
    <source>
        <dbReference type="ARBA" id="ARBA00006572"/>
    </source>
</evidence>
<dbReference type="Pfam" id="PF07393">
    <property type="entry name" value="Sec10_HB"/>
    <property type="match status" value="1"/>
</dbReference>
<sequence>MPDPGSSSKPQAAADDADDGIDAEVAALIRSGPFETMILDTPPSEFDTAKLVEALTSPYIADDGAGGVALDPHALKKLFSTVSAMLSTMEAEAAEQTAELEQDAESVEDDYRGGLSQHQSTLELLSANLARVDERFRKVTADAVRIGDSLGRKEAQRARAADAIELLEHFKVFDELPEGFADGGGAALAAAARARLPAVFADEDRRMEAARVLSRLRAISFELDAPGLGRAAGNMRAYADFLEAELLDLFERAAGRAPPEAEFMRECADILYALNEGDHLQGRYVYGVVSRRLAHGGAAVAEGGLGAAGGGADQVRTAESEV</sequence>
<dbReference type="Pfam" id="PF20667">
    <property type="entry name" value="Sec10_N"/>
    <property type="match status" value="1"/>
</dbReference>
<proteinExistence type="inferred from homology"/>
<dbReference type="OrthoDB" id="125856at2759"/>
<dbReference type="EMBL" id="JAFCMP010000551">
    <property type="protein sequence ID" value="KAG5175315.1"/>
    <property type="molecule type" value="Genomic_DNA"/>
</dbReference>
<keyword evidence="2" id="KW-0813">Transport</keyword>
<organism evidence="9 10">
    <name type="scientific">Tribonema minus</name>
    <dbReference type="NCBI Taxonomy" id="303371"/>
    <lineage>
        <taxon>Eukaryota</taxon>
        <taxon>Sar</taxon>
        <taxon>Stramenopiles</taxon>
        <taxon>Ochrophyta</taxon>
        <taxon>PX clade</taxon>
        <taxon>Xanthophyceae</taxon>
        <taxon>Tribonematales</taxon>
        <taxon>Tribonemataceae</taxon>
        <taxon>Tribonema</taxon>
    </lineage>
</organism>
<evidence type="ECO:0000256" key="2">
    <source>
        <dbReference type="ARBA" id="ARBA00022448"/>
    </source>
</evidence>
<evidence type="ECO:0000313" key="9">
    <source>
        <dbReference type="EMBL" id="KAG5175315.1"/>
    </source>
</evidence>
<dbReference type="InterPro" id="IPR009976">
    <property type="entry name" value="Sec10-like"/>
</dbReference>
<keyword evidence="10" id="KW-1185">Reference proteome</keyword>
<dbReference type="InterPro" id="IPR048625">
    <property type="entry name" value="Sec10_N"/>
</dbReference>
<evidence type="ECO:0000256" key="4">
    <source>
        <dbReference type="ARBA" id="ARBA00023054"/>
    </source>
</evidence>
<gene>
    <name evidence="9" type="ORF">JKP88DRAFT_203669</name>
</gene>
<feature type="compositionally biased region" description="Polar residues" evidence="6">
    <location>
        <begin position="1"/>
        <end position="10"/>
    </location>
</feature>
<comment type="caution">
    <text evidence="9">The sequence shown here is derived from an EMBL/GenBank/DDBJ whole genome shotgun (WGS) entry which is preliminary data.</text>
</comment>
<name>A0A836C6X2_9STRA</name>
<dbReference type="GO" id="GO:0006887">
    <property type="term" value="P:exocytosis"/>
    <property type="evidence" value="ECO:0007669"/>
    <property type="project" value="UniProtKB-KW"/>
</dbReference>
<dbReference type="InterPro" id="IPR048627">
    <property type="entry name" value="Sec10_HB"/>
</dbReference>
<feature type="domain" description="Exocyst complex component Sec10 N-terminal" evidence="8">
    <location>
        <begin position="73"/>
        <end position="174"/>
    </location>
</feature>
<feature type="domain" description="Exocyst complex component Sec10-like alpha-helical bundle" evidence="7">
    <location>
        <begin position="208"/>
        <end position="280"/>
    </location>
</feature>
<dbReference type="GO" id="GO:0006893">
    <property type="term" value="P:Golgi to plasma membrane transport"/>
    <property type="evidence" value="ECO:0007669"/>
    <property type="project" value="TreeGrafter"/>
</dbReference>
<feature type="coiled-coil region" evidence="5">
    <location>
        <begin position="90"/>
        <end position="135"/>
    </location>
</feature>
<evidence type="ECO:0000259" key="8">
    <source>
        <dbReference type="Pfam" id="PF20667"/>
    </source>
</evidence>